<dbReference type="Proteomes" id="UP001344658">
    <property type="component" value="Unassembled WGS sequence"/>
</dbReference>
<sequence>MTSTAHTHTPAAGPDGGRPAPGPGRSPAATGERTPSLDAARSRDDRWPTTVQVWNWVESAVFAGYGPPPSFFV</sequence>
<proteinExistence type="predicted"/>
<evidence type="ECO:0000313" key="3">
    <source>
        <dbReference type="Proteomes" id="UP001344658"/>
    </source>
</evidence>
<feature type="region of interest" description="Disordered" evidence="1">
    <location>
        <begin position="1"/>
        <end position="46"/>
    </location>
</feature>
<evidence type="ECO:0000256" key="1">
    <source>
        <dbReference type="SAM" id="MobiDB-lite"/>
    </source>
</evidence>
<accession>A0ABU7PPI9</accession>
<evidence type="ECO:0000313" key="2">
    <source>
        <dbReference type="EMBL" id="MEE4546922.1"/>
    </source>
</evidence>
<organism evidence="2 3">
    <name type="scientific">Actinacidiphila polyblastidii</name>
    <dbReference type="NCBI Taxonomy" id="3110430"/>
    <lineage>
        <taxon>Bacteria</taxon>
        <taxon>Bacillati</taxon>
        <taxon>Actinomycetota</taxon>
        <taxon>Actinomycetes</taxon>
        <taxon>Kitasatosporales</taxon>
        <taxon>Streptomycetaceae</taxon>
        <taxon>Actinacidiphila</taxon>
    </lineage>
</organism>
<gene>
    <name evidence="2" type="ORF">V2S66_33785</name>
</gene>
<dbReference type="RefSeq" id="WP_330800829.1">
    <property type="nucleotide sequence ID" value="NZ_JAZEWV010000059.1"/>
</dbReference>
<comment type="caution">
    <text evidence="2">The sequence shown here is derived from an EMBL/GenBank/DDBJ whole genome shotgun (WGS) entry which is preliminary data.</text>
</comment>
<reference evidence="2 3" key="1">
    <citation type="submission" date="2023-12" db="EMBL/GenBank/DDBJ databases">
        <title>Streptomyces sp. V4-01.</title>
        <authorList>
            <person name="Somphong A."/>
            <person name="Phongsopitanun W."/>
        </authorList>
    </citation>
    <scope>NUCLEOTIDE SEQUENCE [LARGE SCALE GENOMIC DNA]</scope>
    <source>
        <strain evidence="2 3">V4-01</strain>
    </source>
</reference>
<name>A0ABU7PPI9_9ACTN</name>
<protein>
    <submittedName>
        <fullName evidence="2">Uncharacterized protein</fullName>
    </submittedName>
</protein>
<dbReference type="EMBL" id="JAZEWV010000059">
    <property type="protein sequence ID" value="MEE4546922.1"/>
    <property type="molecule type" value="Genomic_DNA"/>
</dbReference>
<keyword evidence="3" id="KW-1185">Reference proteome</keyword>